<dbReference type="SUPFAM" id="SSF51161">
    <property type="entry name" value="Trimeric LpxA-like enzymes"/>
    <property type="match status" value="1"/>
</dbReference>
<reference evidence="2" key="1">
    <citation type="submission" date="2021-03" db="EMBL/GenBank/DDBJ databases">
        <authorList>
            <person name="Bekaert M."/>
        </authorList>
    </citation>
    <scope>NUCLEOTIDE SEQUENCE</scope>
</reference>
<dbReference type="EMBL" id="CAJPWZ010001294">
    <property type="protein sequence ID" value="CAG2212321.1"/>
    <property type="molecule type" value="Genomic_DNA"/>
</dbReference>
<feature type="region of interest" description="Disordered" evidence="1">
    <location>
        <begin position="192"/>
        <end position="233"/>
    </location>
</feature>
<evidence type="ECO:0000256" key="1">
    <source>
        <dbReference type="SAM" id="MobiDB-lite"/>
    </source>
</evidence>
<feature type="compositionally biased region" description="Polar residues" evidence="1">
    <location>
        <begin position="217"/>
        <end position="227"/>
    </location>
</feature>
<feature type="region of interest" description="Disordered" evidence="1">
    <location>
        <begin position="129"/>
        <end position="165"/>
    </location>
</feature>
<comment type="caution">
    <text evidence="2">The sequence shown here is derived from an EMBL/GenBank/DDBJ whole genome shotgun (WGS) entry which is preliminary data.</text>
</comment>
<keyword evidence="3" id="KW-1185">Reference proteome</keyword>
<dbReference type="InterPro" id="IPR011004">
    <property type="entry name" value="Trimer_LpxA-like_sf"/>
</dbReference>
<dbReference type="AlphaFoldDB" id="A0A8S3RVK8"/>
<dbReference type="Proteomes" id="UP000683360">
    <property type="component" value="Unassembled WGS sequence"/>
</dbReference>
<protein>
    <submittedName>
        <fullName evidence="2">Uncharacterized protein</fullName>
    </submittedName>
</protein>
<gene>
    <name evidence="2" type="ORF">MEDL_26296</name>
</gene>
<organism evidence="2 3">
    <name type="scientific">Mytilus edulis</name>
    <name type="common">Blue mussel</name>
    <dbReference type="NCBI Taxonomy" id="6550"/>
    <lineage>
        <taxon>Eukaryota</taxon>
        <taxon>Metazoa</taxon>
        <taxon>Spiralia</taxon>
        <taxon>Lophotrochozoa</taxon>
        <taxon>Mollusca</taxon>
        <taxon>Bivalvia</taxon>
        <taxon>Autobranchia</taxon>
        <taxon>Pteriomorphia</taxon>
        <taxon>Mytilida</taxon>
        <taxon>Mytiloidea</taxon>
        <taxon>Mytilidae</taxon>
        <taxon>Mytilinae</taxon>
        <taxon>Mytilus</taxon>
    </lineage>
</organism>
<proteinExistence type="predicted"/>
<evidence type="ECO:0000313" key="2">
    <source>
        <dbReference type="EMBL" id="CAG2212321.1"/>
    </source>
</evidence>
<accession>A0A8S3RVK8</accession>
<evidence type="ECO:0000313" key="3">
    <source>
        <dbReference type="Proteomes" id="UP000683360"/>
    </source>
</evidence>
<sequence length="392" mass="45454">MDGNPRNHDYSDCRNLFGMKKTTYWEIYGVKRFPYHGKRKFTPLLSQSFDGGMVISNDVFGLTISQFERVYKACLERRKTKEQWILNLRYPDKSSKEYLEYLENCTDCNKDNLFWPGNDTSEKYLYEHLRKPEPPPKPVPPPRTRLRQRIEQPSPEPSDYESSDEELDVLVRLDYDIPPYHMEPILQDMDTPVQNDTELDGDAHSTATGASGDDSDVQSTVGSASGDQQDEIETQPEPVVIPLPPVPVPRRSTRIRLEPEWMRSDYIIHGLTNYSLQLKAQIVRDNTRTVDEVIVRDNTRTMDEVIVRDNTRTVDEVIVRDNTRTVDEVIVRDNTRTVDEVIVRDNTRTVDEVIVRDNTRTMDEVIVRDNTRTVDEVVDGGPSFLYPYNLFV</sequence>
<name>A0A8S3RVK8_MYTED</name>